<dbReference type="RefSeq" id="XP_016625833.1">
    <property type="nucleotide sequence ID" value="XM_016758584.1"/>
</dbReference>
<dbReference type="InterPro" id="IPR037401">
    <property type="entry name" value="SnoaL-like"/>
</dbReference>
<evidence type="ECO:0000313" key="2">
    <source>
        <dbReference type="EMBL" id="KIW99164.1"/>
    </source>
</evidence>
<feature type="domain" description="SnoaL-like" evidence="1">
    <location>
        <begin position="30"/>
        <end position="160"/>
    </location>
</feature>
<protein>
    <recommendedName>
        <fullName evidence="1">SnoaL-like domain-containing protein</fullName>
    </recommendedName>
</protein>
<dbReference type="OrthoDB" id="4125378at2759"/>
<dbReference type="InterPro" id="IPR032710">
    <property type="entry name" value="NTF2-like_dom_sf"/>
</dbReference>
<proteinExistence type="predicted"/>
<accession>A0A0D2IR06</accession>
<dbReference type="Proteomes" id="UP000053789">
    <property type="component" value="Unassembled WGS sequence"/>
</dbReference>
<keyword evidence="3" id="KW-1185">Reference proteome</keyword>
<dbReference type="Pfam" id="PF13577">
    <property type="entry name" value="SnoaL_4"/>
    <property type="match status" value="1"/>
</dbReference>
<dbReference type="AlphaFoldDB" id="A0A0D2IR06"/>
<dbReference type="GeneID" id="27693755"/>
<evidence type="ECO:0000313" key="3">
    <source>
        <dbReference type="Proteomes" id="UP000053789"/>
    </source>
</evidence>
<evidence type="ECO:0000259" key="1">
    <source>
        <dbReference type="Pfam" id="PF13577"/>
    </source>
</evidence>
<dbReference type="HOGENOM" id="CLU_1482012_0_0_1"/>
<name>A0A0D2IR06_CLAB1</name>
<organism evidence="2 3">
    <name type="scientific">Cladophialophora bantiana (strain ATCC 10958 / CBS 173.52 / CDC B-1940 / NIH 8579)</name>
    <name type="common">Xylohypha bantiana</name>
    <dbReference type="NCBI Taxonomy" id="1442370"/>
    <lineage>
        <taxon>Eukaryota</taxon>
        <taxon>Fungi</taxon>
        <taxon>Dikarya</taxon>
        <taxon>Ascomycota</taxon>
        <taxon>Pezizomycotina</taxon>
        <taxon>Eurotiomycetes</taxon>
        <taxon>Chaetothyriomycetidae</taxon>
        <taxon>Chaetothyriales</taxon>
        <taxon>Herpotrichiellaceae</taxon>
        <taxon>Cladophialophora</taxon>
    </lineage>
</organism>
<dbReference type="Gene3D" id="3.10.450.50">
    <property type="match status" value="1"/>
</dbReference>
<reference evidence="2" key="1">
    <citation type="submission" date="2015-01" db="EMBL/GenBank/DDBJ databases">
        <title>The Genome Sequence of Cladophialophora bantiana CBS 173.52.</title>
        <authorList>
            <consortium name="The Broad Institute Genomics Platform"/>
            <person name="Cuomo C."/>
            <person name="de Hoog S."/>
            <person name="Gorbushina A."/>
            <person name="Stielow B."/>
            <person name="Teixiera M."/>
            <person name="Abouelleil A."/>
            <person name="Chapman S.B."/>
            <person name="Priest M."/>
            <person name="Young S.K."/>
            <person name="Wortman J."/>
            <person name="Nusbaum C."/>
            <person name="Birren B."/>
        </authorList>
    </citation>
    <scope>NUCLEOTIDE SEQUENCE [LARGE SCALE GENOMIC DNA]</scope>
    <source>
        <strain evidence="2">CBS 173.52</strain>
    </source>
</reference>
<dbReference type="EMBL" id="KN846980">
    <property type="protein sequence ID" value="KIW99164.1"/>
    <property type="molecule type" value="Genomic_DNA"/>
</dbReference>
<dbReference type="SUPFAM" id="SSF54427">
    <property type="entry name" value="NTF2-like"/>
    <property type="match status" value="1"/>
</dbReference>
<gene>
    <name evidence="2" type="ORF">Z519_00827</name>
</gene>
<sequence length="181" mass="21032">MAIEANGSNFLSQIAALTEKVTQLERRLQEQEDIEAVRLLIDHYTALHDLAFQDPKALQQWEDLFAEDAHVKYAFGEHFGRKGLGAWAWGPEVSQYDQCHLQSSNFDISFSKDRQLAYVRSNGITHWLYKRDELDKHFDAGAVYRWTMRRESDGKWAIWKIDLYCAWMTGEDRNGVSGTNK</sequence>